<gene>
    <name evidence="6" type="ORF">AMJ71_09460</name>
</gene>
<dbReference type="Proteomes" id="UP000051035">
    <property type="component" value="Unassembled WGS sequence"/>
</dbReference>
<dbReference type="GO" id="GO:0046872">
    <property type="term" value="F:metal ion binding"/>
    <property type="evidence" value="ECO:0007669"/>
    <property type="project" value="UniProtKB-KW"/>
</dbReference>
<dbReference type="SUPFAM" id="SSF52402">
    <property type="entry name" value="Adenine nucleotide alpha hydrolases-like"/>
    <property type="match status" value="1"/>
</dbReference>
<reference evidence="6 7" key="1">
    <citation type="journal article" date="2015" name="Microbiome">
        <title>Genomic resolution of linkages in carbon, nitrogen, and sulfur cycling among widespread estuary sediment bacteria.</title>
        <authorList>
            <person name="Baker B.J."/>
            <person name="Lazar C.S."/>
            <person name="Teske A.P."/>
            <person name="Dick G.J."/>
        </authorList>
    </citation>
    <scope>NUCLEOTIDE SEQUENCE [LARGE SCALE GENOMIC DNA]</scope>
    <source>
        <strain evidence="6">SM1_40</strain>
    </source>
</reference>
<dbReference type="PANTHER" id="PTHR35005:SF1">
    <property type="entry name" value="2-AMINO-5-FORMYLAMINO-6-RIBOSYLAMINOPYRIMIDIN-4(3H)-ONE 5'-MONOPHOSPHATE DEFORMYLASE"/>
    <property type="match status" value="1"/>
</dbReference>
<comment type="similarity">
    <text evidence="5">Belongs to the creatininase superfamily.</text>
</comment>
<dbReference type="Gene3D" id="3.40.50.10310">
    <property type="entry name" value="Creatininase"/>
    <property type="match status" value="1"/>
</dbReference>
<keyword evidence="4" id="KW-0862">Zinc</keyword>
<dbReference type="PANTHER" id="PTHR35005">
    <property type="entry name" value="3-DEHYDRO-SCYLLO-INOSOSE HYDROLASE"/>
    <property type="match status" value="1"/>
</dbReference>
<dbReference type="Gene3D" id="3.40.50.620">
    <property type="entry name" value="HUPs"/>
    <property type="match status" value="1"/>
</dbReference>
<evidence type="ECO:0000256" key="1">
    <source>
        <dbReference type="ARBA" id="ARBA00001947"/>
    </source>
</evidence>
<organism evidence="6 7">
    <name type="scientific">candidate division TA06 bacterium SM1_40</name>
    <dbReference type="NCBI Taxonomy" id="1703773"/>
    <lineage>
        <taxon>Bacteria</taxon>
        <taxon>Bacteria division TA06</taxon>
    </lineage>
</organism>
<evidence type="ECO:0000256" key="5">
    <source>
        <dbReference type="ARBA" id="ARBA00024029"/>
    </source>
</evidence>
<comment type="caution">
    <text evidence="6">The sequence shown here is derived from an EMBL/GenBank/DDBJ whole genome shotgun (WGS) entry which is preliminary data.</text>
</comment>
<evidence type="ECO:0000256" key="4">
    <source>
        <dbReference type="ARBA" id="ARBA00022833"/>
    </source>
</evidence>
<evidence type="ECO:0000256" key="2">
    <source>
        <dbReference type="ARBA" id="ARBA00022723"/>
    </source>
</evidence>
<comment type="cofactor">
    <cofactor evidence="1">
        <name>Zn(2+)</name>
        <dbReference type="ChEBI" id="CHEBI:29105"/>
    </cofactor>
</comment>
<dbReference type="GO" id="GO:0016811">
    <property type="term" value="F:hydrolase activity, acting on carbon-nitrogen (but not peptide) bonds, in linear amides"/>
    <property type="evidence" value="ECO:0007669"/>
    <property type="project" value="TreeGrafter"/>
</dbReference>
<proteinExistence type="inferred from homology"/>
<dbReference type="InterPro" id="IPR014729">
    <property type="entry name" value="Rossmann-like_a/b/a_fold"/>
</dbReference>
<dbReference type="SUPFAM" id="SSF102215">
    <property type="entry name" value="Creatininase"/>
    <property type="match status" value="1"/>
</dbReference>
<dbReference type="AlphaFoldDB" id="A0A0S8JAF8"/>
<evidence type="ECO:0000256" key="3">
    <source>
        <dbReference type="ARBA" id="ARBA00022801"/>
    </source>
</evidence>
<evidence type="ECO:0000313" key="6">
    <source>
        <dbReference type="EMBL" id="KPL06735.1"/>
    </source>
</evidence>
<evidence type="ECO:0000313" key="7">
    <source>
        <dbReference type="Proteomes" id="UP000051035"/>
    </source>
</evidence>
<dbReference type="Pfam" id="PF02633">
    <property type="entry name" value="Creatininase"/>
    <property type="match status" value="1"/>
</dbReference>
<dbReference type="InterPro" id="IPR003785">
    <property type="entry name" value="Creatininase/forma_Hydrolase"/>
</dbReference>
<keyword evidence="2" id="KW-0479">Metal-binding</keyword>
<name>A0A0S8JAF8_UNCT6</name>
<protein>
    <submittedName>
        <fullName evidence="6">Creatininase</fullName>
    </submittedName>
</protein>
<dbReference type="PATRIC" id="fig|1703773.3.peg.607"/>
<dbReference type="EMBL" id="LJVA01000136">
    <property type="protein sequence ID" value="KPL06735.1"/>
    <property type="molecule type" value="Genomic_DNA"/>
</dbReference>
<accession>A0A0S8JAF8</accession>
<sequence length="771" mass="87712">MLEVFDTLEVGPATVRKRRISVPYTIHRGKKKDTTVFSYSYEEDVFEPEEPASRNLAAMMGAQVALNYGLFCRSIVLHGPFGHADRRFLREMAQNTAREIFVKKFLEPNPFLRGLGALEPVKLKNYCRATLEFPEEKVSGGAWRLFESSKDRYAILSSGGKDSLLSYGLLDELGGEVHPVFVNESGRHWFTALNAYRHFKEHVLNTARVWTNSDRVFTWFLRHLPFIRPDFANVRADEYPIRLWTVAVFLFGVLPLALKRGVGRIVIGDEYDTTERTSFKGITHYNGLYDQSKYFDNALSRYYMRKGWAMSQFSLLRPLSELLIEKILVSRYPDLQTHQMSCHATHTVGKRIHPCGRCEKCRRIVGMLAALGADPRRCGYSDTQIRKCLQDIAKKGIHQESGGVEHLSVMLSQQKLIELPGERRSKLKAHPEILQLRFDNRRSSVDGIPVDLRKPLYRIYLEHADGAVRWIKREWVPFNVLKDPAMALPYAFEPAHGVSSWLTSRKENQMERARYLWGELTWPEAEHCFKEVDVALLPVGSIEQHGPHLPLDTDSFDADYLARRIAEACSDPKPLVLPLVPYGVSYEHGEFKGTIGVSNNTLAQLVYEIGMSVARNGINKLVIINGHGGNIPALNYAAQMITRDAKIFVCIDTGETSDVDIYKIAETPGDIHAGEIETSTSLAVRPHLVKMDKAAKRVPRFSSRYLSFSSKRKVSWYVHTKRISQSGVIGDPTKASPEKGEQIWQVMIAHLVALVEDLKSMTLDEIYHRRY</sequence>
<keyword evidence="3" id="KW-0378">Hydrolase</keyword>
<dbReference type="InterPro" id="IPR024087">
    <property type="entry name" value="Creatininase-like_sf"/>
</dbReference>
<dbReference type="GO" id="GO:0009231">
    <property type="term" value="P:riboflavin biosynthetic process"/>
    <property type="evidence" value="ECO:0007669"/>
    <property type="project" value="TreeGrafter"/>
</dbReference>